<dbReference type="EMBL" id="JAUSVY010000002">
    <property type="protein sequence ID" value="MDQ0504023.1"/>
    <property type="molecule type" value="Genomic_DNA"/>
</dbReference>
<dbReference type="Gene3D" id="3.50.50.60">
    <property type="entry name" value="FAD/NAD(P)-binding domain"/>
    <property type="match status" value="2"/>
</dbReference>
<sequence length="318" mass="33762">MSVQHTKVVIIGSGPAGFTAAIYAARAMLKPVLFEGIQPGGQLTITTEVENYPGFAEPIQGPWLMEQMRAQAEHVGTTLVADHVASLDLSQRPFKLVTESGVTYAADVVILATGAQARWLGLDSEHSYRGFGVSACATCDGFFYRGKNVVVVGGGNTAVEEALFLTNFAAKVTLVHRREGFRAERILQDRLFANPKVDVIWNVEVAEVLGADEPPHVTGVALRDVRSGETRQIATDGVFVAIGHAPATDLVKDQLKLKPSGYVWTAPDSTATSVPGVFAAGDVADDVFRQAVTAAGRGCMAALEAERFLAHAVAEAAE</sequence>
<keyword evidence="5 8" id="KW-0560">Oxidoreductase</keyword>
<dbReference type="Proteomes" id="UP001241747">
    <property type="component" value="Unassembled WGS sequence"/>
</dbReference>
<dbReference type="InterPro" id="IPR023753">
    <property type="entry name" value="FAD/NAD-binding_dom"/>
</dbReference>
<dbReference type="Pfam" id="PF07992">
    <property type="entry name" value="Pyr_redox_2"/>
    <property type="match status" value="1"/>
</dbReference>
<comment type="catalytic activity">
    <reaction evidence="8">
        <text>[thioredoxin]-dithiol + NADP(+) = [thioredoxin]-disulfide + NADPH + H(+)</text>
        <dbReference type="Rhea" id="RHEA:20345"/>
        <dbReference type="Rhea" id="RHEA-COMP:10698"/>
        <dbReference type="Rhea" id="RHEA-COMP:10700"/>
        <dbReference type="ChEBI" id="CHEBI:15378"/>
        <dbReference type="ChEBI" id="CHEBI:29950"/>
        <dbReference type="ChEBI" id="CHEBI:50058"/>
        <dbReference type="ChEBI" id="CHEBI:57783"/>
        <dbReference type="ChEBI" id="CHEBI:58349"/>
        <dbReference type="EC" id="1.8.1.9"/>
    </reaction>
</comment>
<dbReference type="PROSITE" id="PS00573">
    <property type="entry name" value="PYRIDINE_REDOX_2"/>
    <property type="match status" value="1"/>
</dbReference>
<evidence type="ECO:0000313" key="11">
    <source>
        <dbReference type="EMBL" id="MDQ0504023.1"/>
    </source>
</evidence>
<dbReference type="SUPFAM" id="SSF51905">
    <property type="entry name" value="FAD/NAD(P)-binding domain"/>
    <property type="match status" value="1"/>
</dbReference>
<reference evidence="11 12" key="1">
    <citation type="submission" date="2023-07" db="EMBL/GenBank/DDBJ databases">
        <title>Genomic Encyclopedia of Type Strains, Phase IV (KMG-IV): sequencing the most valuable type-strain genomes for metagenomic binning, comparative biology and taxonomic classification.</title>
        <authorList>
            <person name="Goeker M."/>
        </authorList>
    </citation>
    <scope>NUCLEOTIDE SEQUENCE [LARGE SCALE GENOMIC DNA]</scope>
    <source>
        <strain evidence="11 12">DSM 3770</strain>
    </source>
</reference>
<keyword evidence="4 8" id="KW-0274">FAD</keyword>
<evidence type="ECO:0000256" key="8">
    <source>
        <dbReference type="RuleBase" id="RU003880"/>
    </source>
</evidence>
<proteinExistence type="inferred from homology"/>
<comment type="caution">
    <text evidence="11">The sequence shown here is derived from an EMBL/GenBank/DDBJ whole genome shotgun (WGS) entry which is preliminary data.</text>
</comment>
<dbReference type="PANTHER" id="PTHR48105">
    <property type="entry name" value="THIOREDOXIN REDUCTASE 1-RELATED-RELATED"/>
    <property type="match status" value="1"/>
</dbReference>
<gene>
    <name evidence="11" type="ORF">QOZ94_000797</name>
</gene>
<evidence type="ECO:0000256" key="1">
    <source>
        <dbReference type="ARBA" id="ARBA00009333"/>
    </source>
</evidence>
<protein>
    <recommendedName>
        <fullName evidence="2 8">Thioredoxin reductase</fullName>
        <ecNumber evidence="8">1.8.1.9</ecNumber>
    </recommendedName>
</protein>
<evidence type="ECO:0000256" key="7">
    <source>
        <dbReference type="ARBA" id="ARBA00023284"/>
    </source>
</evidence>
<organism evidence="11 12">
    <name type="scientific">Xanthobacter agilis</name>
    <dbReference type="NCBI Taxonomy" id="47492"/>
    <lineage>
        <taxon>Bacteria</taxon>
        <taxon>Pseudomonadati</taxon>
        <taxon>Pseudomonadota</taxon>
        <taxon>Alphaproteobacteria</taxon>
        <taxon>Hyphomicrobiales</taxon>
        <taxon>Xanthobacteraceae</taxon>
        <taxon>Xanthobacter</taxon>
    </lineage>
</organism>
<comment type="cofactor">
    <cofactor evidence="9">
        <name>FAD</name>
        <dbReference type="ChEBI" id="CHEBI:57692"/>
    </cofactor>
    <text evidence="9">Binds 1 FAD per subunit.</text>
</comment>
<evidence type="ECO:0000256" key="5">
    <source>
        <dbReference type="ARBA" id="ARBA00023002"/>
    </source>
</evidence>
<evidence type="ECO:0000256" key="2">
    <source>
        <dbReference type="ARBA" id="ARBA00018719"/>
    </source>
</evidence>
<comment type="similarity">
    <text evidence="1 8">Belongs to the class-II pyridine nucleotide-disulfide oxidoreductase family.</text>
</comment>
<name>A0ABU0LA63_XANAG</name>
<dbReference type="InterPro" id="IPR050097">
    <property type="entry name" value="Ferredoxin-NADP_redctase_2"/>
</dbReference>
<dbReference type="EC" id="1.8.1.9" evidence="8"/>
<accession>A0ABU0LA63</accession>
<evidence type="ECO:0000256" key="9">
    <source>
        <dbReference type="RuleBase" id="RU003881"/>
    </source>
</evidence>
<feature type="domain" description="FAD/NAD(P)-binding" evidence="10">
    <location>
        <begin position="7"/>
        <end position="298"/>
    </location>
</feature>
<dbReference type="RefSeq" id="WP_237345146.1">
    <property type="nucleotide sequence ID" value="NZ_JABWGX010000008.1"/>
</dbReference>
<dbReference type="PRINTS" id="PR00368">
    <property type="entry name" value="FADPNR"/>
</dbReference>
<keyword evidence="9" id="KW-0521">NADP</keyword>
<evidence type="ECO:0000259" key="10">
    <source>
        <dbReference type="Pfam" id="PF07992"/>
    </source>
</evidence>
<dbReference type="PRINTS" id="PR00469">
    <property type="entry name" value="PNDRDTASEII"/>
</dbReference>
<dbReference type="InterPro" id="IPR008255">
    <property type="entry name" value="Pyr_nucl-diS_OxRdtase_2_AS"/>
</dbReference>
<evidence type="ECO:0000256" key="4">
    <source>
        <dbReference type="ARBA" id="ARBA00022827"/>
    </source>
</evidence>
<evidence type="ECO:0000313" key="12">
    <source>
        <dbReference type="Proteomes" id="UP001241747"/>
    </source>
</evidence>
<keyword evidence="6" id="KW-1015">Disulfide bond</keyword>
<dbReference type="InterPro" id="IPR005982">
    <property type="entry name" value="Thioredox_Rdtase"/>
</dbReference>
<dbReference type="GO" id="GO:0004791">
    <property type="term" value="F:thioredoxin-disulfide reductase (NADPH) activity"/>
    <property type="evidence" value="ECO:0007669"/>
    <property type="project" value="UniProtKB-EC"/>
</dbReference>
<keyword evidence="3 8" id="KW-0285">Flavoprotein</keyword>
<dbReference type="InterPro" id="IPR036188">
    <property type="entry name" value="FAD/NAD-bd_sf"/>
</dbReference>
<comment type="subunit">
    <text evidence="8">Homodimer.</text>
</comment>
<dbReference type="NCBIfam" id="TIGR01292">
    <property type="entry name" value="TRX_reduct"/>
    <property type="match status" value="1"/>
</dbReference>
<evidence type="ECO:0000256" key="6">
    <source>
        <dbReference type="ARBA" id="ARBA00023157"/>
    </source>
</evidence>
<keyword evidence="7 8" id="KW-0676">Redox-active center</keyword>
<keyword evidence="12" id="KW-1185">Reference proteome</keyword>
<evidence type="ECO:0000256" key="3">
    <source>
        <dbReference type="ARBA" id="ARBA00022630"/>
    </source>
</evidence>